<evidence type="ECO:0000313" key="2">
    <source>
        <dbReference type="EMBL" id="KAB7757607.1"/>
    </source>
</evidence>
<dbReference type="InterPro" id="IPR029058">
    <property type="entry name" value="AB_hydrolase_fold"/>
</dbReference>
<comment type="caution">
    <text evidence="2">The sequence shown here is derived from an EMBL/GenBank/DDBJ whole genome shotgun (WGS) entry which is preliminary data.</text>
</comment>
<dbReference type="GO" id="GO:0009694">
    <property type="term" value="P:jasmonic acid metabolic process"/>
    <property type="evidence" value="ECO:0007669"/>
    <property type="project" value="TreeGrafter"/>
</dbReference>
<dbReference type="EMBL" id="ANBP01000007">
    <property type="protein sequence ID" value="KAB7757607.1"/>
    <property type="molecule type" value="Genomic_DNA"/>
</dbReference>
<accession>A0A5N5V9I0</accession>
<reference evidence="2 3" key="1">
    <citation type="submission" date="2012-10" db="EMBL/GenBank/DDBJ databases">
        <title>The draft sequence of the Mycobacterium pheli genome.</title>
        <authorList>
            <person name="Pettersson B.M.F."/>
            <person name="Das S."/>
            <person name="Dasgupta S."/>
            <person name="Bhattacharya A."/>
            <person name="Kirsebom L.A."/>
        </authorList>
    </citation>
    <scope>NUCLEOTIDE SEQUENCE [LARGE SCALE GENOMIC DNA]</scope>
    <source>
        <strain evidence="2 3">CCUG 21000</strain>
    </source>
</reference>
<dbReference type="InterPro" id="IPR000073">
    <property type="entry name" value="AB_hydrolase_1"/>
</dbReference>
<dbReference type="GeneID" id="74303033"/>
<proteinExistence type="predicted"/>
<feature type="domain" description="AB hydrolase-1" evidence="1">
    <location>
        <begin position="3"/>
        <end position="158"/>
    </location>
</feature>
<dbReference type="SUPFAM" id="SSF53474">
    <property type="entry name" value="alpha/beta-Hydrolases"/>
    <property type="match status" value="1"/>
</dbReference>
<dbReference type="GO" id="GO:0080032">
    <property type="term" value="F:methyl jasmonate esterase activity"/>
    <property type="evidence" value="ECO:0007669"/>
    <property type="project" value="TreeGrafter"/>
</dbReference>
<dbReference type="Pfam" id="PF00561">
    <property type="entry name" value="Abhydrolase_1"/>
    <property type="match status" value="1"/>
</dbReference>
<dbReference type="AlphaFoldDB" id="A0A5N5V9I0"/>
<gene>
    <name evidence="2" type="ORF">MPHL21000_07415</name>
</gene>
<dbReference type="Proteomes" id="UP000325690">
    <property type="component" value="Unassembled WGS sequence"/>
</dbReference>
<dbReference type="PANTHER" id="PTHR10992">
    <property type="entry name" value="METHYLESTERASE FAMILY MEMBER"/>
    <property type="match status" value="1"/>
</dbReference>
<dbReference type="RefSeq" id="WP_003886159.1">
    <property type="nucleotide sequence ID" value="NZ_ANBO01000003.1"/>
</dbReference>
<dbReference type="GO" id="GO:0080030">
    <property type="term" value="F:methyl indole-3-acetate esterase activity"/>
    <property type="evidence" value="ECO:0007669"/>
    <property type="project" value="TreeGrafter"/>
</dbReference>
<keyword evidence="3" id="KW-1185">Reference proteome</keyword>
<dbReference type="GO" id="GO:0080031">
    <property type="term" value="F:methyl salicylate esterase activity"/>
    <property type="evidence" value="ECO:0007669"/>
    <property type="project" value="TreeGrafter"/>
</dbReference>
<dbReference type="GO" id="GO:0009696">
    <property type="term" value="P:salicylic acid metabolic process"/>
    <property type="evidence" value="ECO:0007669"/>
    <property type="project" value="TreeGrafter"/>
</dbReference>
<dbReference type="Gene3D" id="3.40.50.1820">
    <property type="entry name" value="alpha/beta hydrolase"/>
    <property type="match status" value="1"/>
</dbReference>
<protein>
    <submittedName>
        <fullName evidence="2">Esterase</fullName>
    </submittedName>
</protein>
<dbReference type="InterPro" id="IPR045889">
    <property type="entry name" value="MES/HNL"/>
</dbReference>
<evidence type="ECO:0000313" key="3">
    <source>
        <dbReference type="Proteomes" id="UP000325690"/>
    </source>
</evidence>
<dbReference type="PANTHER" id="PTHR10992:SF1032">
    <property type="entry name" value="METHYLESTERASE 17"/>
    <property type="match status" value="1"/>
</dbReference>
<name>A0A5N5V9I0_MYCPH</name>
<sequence>MTTFVLVPGMCHGGWCFDPVAAPLRAAGHTVLAVTPTGVAERAHLLHAGVNLDTHIDDVVSVLSAYTDEPVILVGHSYGGMVITGVAAHVPERVDALVYLDAVVPRAGESCADLVDDEERRWYLQSDASGFGVPPLPFFDARATAHPRASVLQPLRCGVDLNRFRRREYVYALDWPGESPLRFAYDRVRDDPNWICHELDARHNLMRDAPDDLVEILVDVAAH</sequence>
<organism evidence="2 3">
    <name type="scientific">Mycolicibacterium phlei DSM 43239 = CCUG 21000</name>
    <dbReference type="NCBI Taxonomy" id="1226750"/>
    <lineage>
        <taxon>Bacteria</taxon>
        <taxon>Bacillati</taxon>
        <taxon>Actinomycetota</taxon>
        <taxon>Actinomycetes</taxon>
        <taxon>Mycobacteriales</taxon>
        <taxon>Mycobacteriaceae</taxon>
        <taxon>Mycolicibacterium</taxon>
    </lineage>
</organism>
<evidence type="ECO:0000259" key="1">
    <source>
        <dbReference type="Pfam" id="PF00561"/>
    </source>
</evidence>